<keyword evidence="5" id="KW-0539">Nucleus</keyword>
<accession>A0AAE0ADI2</accession>
<evidence type="ECO:0000256" key="1">
    <source>
        <dbReference type="ARBA" id="ARBA00004123"/>
    </source>
</evidence>
<evidence type="ECO:0000313" key="7">
    <source>
        <dbReference type="Proteomes" id="UP001281410"/>
    </source>
</evidence>
<organism evidence="6 7">
    <name type="scientific">Dipteronia sinensis</name>
    <dbReference type="NCBI Taxonomy" id="43782"/>
    <lineage>
        <taxon>Eukaryota</taxon>
        <taxon>Viridiplantae</taxon>
        <taxon>Streptophyta</taxon>
        <taxon>Embryophyta</taxon>
        <taxon>Tracheophyta</taxon>
        <taxon>Spermatophyta</taxon>
        <taxon>Magnoliopsida</taxon>
        <taxon>eudicotyledons</taxon>
        <taxon>Gunneridae</taxon>
        <taxon>Pentapetalae</taxon>
        <taxon>rosids</taxon>
        <taxon>malvids</taxon>
        <taxon>Sapindales</taxon>
        <taxon>Sapindaceae</taxon>
        <taxon>Hippocastanoideae</taxon>
        <taxon>Acereae</taxon>
        <taxon>Dipteronia</taxon>
    </lineage>
</organism>
<dbReference type="PANTHER" id="PTHR46481:SF10">
    <property type="entry name" value="ZINC FINGER BED DOMAIN-CONTAINING PROTEIN 39"/>
    <property type="match status" value="1"/>
</dbReference>
<keyword evidence="4" id="KW-0862">Zinc</keyword>
<evidence type="ECO:0000256" key="4">
    <source>
        <dbReference type="ARBA" id="ARBA00022833"/>
    </source>
</evidence>
<evidence type="ECO:0000256" key="2">
    <source>
        <dbReference type="ARBA" id="ARBA00022723"/>
    </source>
</evidence>
<protein>
    <submittedName>
        <fullName evidence="6">Uncharacterized protein</fullName>
    </submittedName>
</protein>
<dbReference type="InterPro" id="IPR052035">
    <property type="entry name" value="ZnF_BED_domain_contain"/>
</dbReference>
<gene>
    <name evidence="6" type="ORF">Dsin_016023</name>
</gene>
<sequence>MHELPLSFMDYDGFRDVLDFLAMNFIGMSRNTLKSEVLKLYEVKKSRTMMILDENTSRIDLTTDMWTSLDPEDEISRGEVMDEDDDITNYGSDYQKVVLQ</sequence>
<dbReference type="GO" id="GO:0005634">
    <property type="term" value="C:nucleus"/>
    <property type="evidence" value="ECO:0007669"/>
    <property type="project" value="UniProtKB-SubCell"/>
</dbReference>
<comment type="caution">
    <text evidence="6">The sequence shown here is derived from an EMBL/GenBank/DDBJ whole genome shotgun (WGS) entry which is preliminary data.</text>
</comment>
<keyword evidence="3" id="KW-0863">Zinc-finger</keyword>
<name>A0AAE0ADI2_9ROSI</name>
<evidence type="ECO:0000313" key="6">
    <source>
        <dbReference type="EMBL" id="KAK3211317.1"/>
    </source>
</evidence>
<dbReference type="Proteomes" id="UP001281410">
    <property type="component" value="Unassembled WGS sequence"/>
</dbReference>
<reference evidence="6" key="1">
    <citation type="journal article" date="2023" name="Plant J.">
        <title>Genome sequences and population genomics provide insights into the demographic history, inbreeding, and mutation load of two 'living fossil' tree species of Dipteronia.</title>
        <authorList>
            <person name="Feng Y."/>
            <person name="Comes H.P."/>
            <person name="Chen J."/>
            <person name="Zhu S."/>
            <person name="Lu R."/>
            <person name="Zhang X."/>
            <person name="Li P."/>
            <person name="Qiu J."/>
            <person name="Olsen K.M."/>
            <person name="Qiu Y."/>
        </authorList>
    </citation>
    <scope>NUCLEOTIDE SEQUENCE</scope>
    <source>
        <strain evidence="6">NBL</strain>
    </source>
</reference>
<dbReference type="EMBL" id="JANJYJ010000005">
    <property type="protein sequence ID" value="KAK3211317.1"/>
    <property type="molecule type" value="Genomic_DNA"/>
</dbReference>
<dbReference type="AlphaFoldDB" id="A0AAE0ADI2"/>
<dbReference type="GO" id="GO:0008270">
    <property type="term" value="F:zinc ion binding"/>
    <property type="evidence" value="ECO:0007669"/>
    <property type="project" value="UniProtKB-KW"/>
</dbReference>
<proteinExistence type="predicted"/>
<comment type="subcellular location">
    <subcellularLocation>
        <location evidence="1">Nucleus</location>
    </subcellularLocation>
</comment>
<evidence type="ECO:0000256" key="5">
    <source>
        <dbReference type="ARBA" id="ARBA00023242"/>
    </source>
</evidence>
<dbReference type="PANTHER" id="PTHR46481">
    <property type="entry name" value="ZINC FINGER BED DOMAIN-CONTAINING PROTEIN 4"/>
    <property type="match status" value="1"/>
</dbReference>
<keyword evidence="7" id="KW-1185">Reference proteome</keyword>
<evidence type="ECO:0000256" key="3">
    <source>
        <dbReference type="ARBA" id="ARBA00022771"/>
    </source>
</evidence>
<keyword evidence="2" id="KW-0479">Metal-binding</keyword>